<evidence type="ECO:0000313" key="8">
    <source>
        <dbReference type="Proteomes" id="UP000052237"/>
    </source>
</evidence>
<feature type="transmembrane region" description="Helical" evidence="6">
    <location>
        <begin position="6"/>
        <end position="38"/>
    </location>
</feature>
<sequence>MINSSISILCFTIFSFFVALSSEIYLTYFLPLIFLNLIKFRYFFEILKRLFFLNFFIILVIISVLLSDNSHLALLIFIRSNLIILFGLLLFHKMDSYGIASGISSLGLGSKISYLFYFCIRFIQIGKRDFYKLKCTLKIRAFKHETSIFTYQTYANLVAMLFLSAFKKSQMLEKTMQARGFNGKFYKFEDKIKLGFYDILLMILVLISVIFKQGIII</sequence>
<dbReference type="Pfam" id="PF02361">
    <property type="entry name" value="CbiQ"/>
    <property type="match status" value="1"/>
</dbReference>
<dbReference type="CDD" id="cd16914">
    <property type="entry name" value="EcfT"/>
    <property type="match status" value="1"/>
</dbReference>
<comment type="caution">
    <text evidence="7">The sequence shown here is derived from an EMBL/GenBank/DDBJ whole genome shotgun (WGS) entry which is preliminary data.</text>
</comment>
<dbReference type="InterPro" id="IPR051611">
    <property type="entry name" value="ECF_transporter_component"/>
</dbReference>
<dbReference type="EMBL" id="FAVB01000004">
    <property type="protein sequence ID" value="CUU86785.1"/>
    <property type="molecule type" value="Genomic_DNA"/>
</dbReference>
<keyword evidence="2" id="KW-1003">Cell membrane</keyword>
<feature type="transmembrane region" description="Helical" evidence="6">
    <location>
        <begin position="103"/>
        <end position="123"/>
    </location>
</feature>
<dbReference type="InterPro" id="IPR003339">
    <property type="entry name" value="ABC/ECF_trnsptr_transmembrane"/>
</dbReference>
<keyword evidence="3 6" id="KW-0812">Transmembrane</keyword>
<feature type="transmembrane region" description="Helical" evidence="6">
    <location>
        <begin position="194"/>
        <end position="211"/>
    </location>
</feature>
<dbReference type="Proteomes" id="UP000052237">
    <property type="component" value="Unassembled WGS sequence"/>
</dbReference>
<feature type="transmembrane region" description="Helical" evidence="6">
    <location>
        <begin position="72"/>
        <end position="91"/>
    </location>
</feature>
<evidence type="ECO:0000256" key="1">
    <source>
        <dbReference type="ARBA" id="ARBA00004141"/>
    </source>
</evidence>
<evidence type="ECO:0000256" key="4">
    <source>
        <dbReference type="ARBA" id="ARBA00022989"/>
    </source>
</evidence>
<dbReference type="RefSeq" id="WP_059431736.1">
    <property type="nucleotide sequence ID" value="NZ_FAUU01000002.1"/>
</dbReference>
<keyword evidence="4 6" id="KW-1133">Transmembrane helix</keyword>
<evidence type="ECO:0000256" key="6">
    <source>
        <dbReference type="SAM" id="Phobius"/>
    </source>
</evidence>
<protein>
    <submittedName>
        <fullName evidence="7">Cobalt ABC transporter CbiQ, permease subunit</fullName>
    </submittedName>
</protein>
<gene>
    <name evidence="7" type="ORF">ERS686654_01713</name>
</gene>
<dbReference type="PANTHER" id="PTHR34857">
    <property type="entry name" value="SLL0384 PROTEIN"/>
    <property type="match status" value="1"/>
</dbReference>
<proteinExistence type="predicted"/>
<evidence type="ECO:0000313" key="7">
    <source>
        <dbReference type="EMBL" id="CUU86785.1"/>
    </source>
</evidence>
<reference evidence="7 8" key="1">
    <citation type="submission" date="2015-11" db="EMBL/GenBank/DDBJ databases">
        <authorList>
            <consortium name="Pathogen Informatics"/>
        </authorList>
    </citation>
    <scope>NUCLEOTIDE SEQUENCE [LARGE SCALE GENOMIC DNA]</scope>
    <source>
        <strain evidence="7 8">006A-0059</strain>
    </source>
</reference>
<evidence type="ECO:0000256" key="3">
    <source>
        <dbReference type="ARBA" id="ARBA00022692"/>
    </source>
</evidence>
<organism evidence="7 8">
    <name type="scientific">Campylobacter hyointestinalis subsp. hyointestinalis</name>
    <dbReference type="NCBI Taxonomy" id="91352"/>
    <lineage>
        <taxon>Bacteria</taxon>
        <taxon>Pseudomonadati</taxon>
        <taxon>Campylobacterota</taxon>
        <taxon>Epsilonproteobacteria</taxon>
        <taxon>Campylobacterales</taxon>
        <taxon>Campylobacteraceae</taxon>
        <taxon>Campylobacter</taxon>
    </lineage>
</organism>
<evidence type="ECO:0000256" key="5">
    <source>
        <dbReference type="ARBA" id="ARBA00023136"/>
    </source>
</evidence>
<comment type="subcellular location">
    <subcellularLocation>
        <location evidence="1">Membrane</location>
        <topology evidence="1">Multi-pass membrane protein</topology>
    </subcellularLocation>
</comment>
<keyword evidence="8" id="KW-1185">Reference proteome</keyword>
<evidence type="ECO:0000256" key="2">
    <source>
        <dbReference type="ARBA" id="ARBA00022475"/>
    </source>
</evidence>
<feature type="transmembrane region" description="Helical" evidence="6">
    <location>
        <begin position="50"/>
        <end position="66"/>
    </location>
</feature>
<keyword evidence="5 6" id="KW-0472">Membrane</keyword>
<name>A0A0S4S4X4_CAMHY</name>
<dbReference type="AlphaFoldDB" id="A0A0S4S4X4"/>
<dbReference type="GO" id="GO:0005886">
    <property type="term" value="C:plasma membrane"/>
    <property type="evidence" value="ECO:0007669"/>
    <property type="project" value="UniProtKB-ARBA"/>
</dbReference>
<dbReference type="PANTHER" id="PTHR34857:SF2">
    <property type="entry name" value="SLL0384 PROTEIN"/>
    <property type="match status" value="1"/>
</dbReference>
<feature type="transmembrane region" description="Helical" evidence="6">
    <location>
        <begin position="148"/>
        <end position="166"/>
    </location>
</feature>
<accession>A0A0S4S4X4</accession>